<dbReference type="Pfam" id="PF02518">
    <property type="entry name" value="HATPase_c"/>
    <property type="match status" value="1"/>
</dbReference>
<organism evidence="12 13">
    <name type="scientific">Amycolatopsis sulphurea</name>
    <dbReference type="NCBI Taxonomy" id="76022"/>
    <lineage>
        <taxon>Bacteria</taxon>
        <taxon>Bacillati</taxon>
        <taxon>Actinomycetota</taxon>
        <taxon>Actinomycetes</taxon>
        <taxon>Pseudonocardiales</taxon>
        <taxon>Pseudonocardiaceae</taxon>
        <taxon>Amycolatopsis</taxon>
    </lineage>
</organism>
<sequence length="225" mass="23702">MSRQDRRDALTNAERAAVEAQRAAASEAREAALLERNRIARELHDVLGHSLTGIAMQLDLADALATRGRSEEANSVVLRTRSIAVDSVTQMRAAVLALRDDSQSLSEALKTLADNEAVPFTCTGEARPATPDVTHALLRATQEALANAAKHAPGATRRIDLGYTADAVHLVVTNSAAATGHTPADRGWTGLGLTAMRERIAVLGGTVRACPTDSGGWAVEARIPG</sequence>
<evidence type="ECO:0000256" key="9">
    <source>
        <dbReference type="SAM" id="Coils"/>
    </source>
</evidence>
<dbReference type="Proteomes" id="UP000243542">
    <property type="component" value="Unassembled WGS sequence"/>
</dbReference>
<comment type="catalytic activity">
    <reaction evidence="1">
        <text>ATP + protein L-histidine = ADP + protein N-phospho-L-histidine.</text>
        <dbReference type="EC" id="2.7.13.3"/>
    </reaction>
</comment>
<dbReference type="EC" id="2.7.13.3" evidence="2"/>
<evidence type="ECO:0000259" key="11">
    <source>
        <dbReference type="Pfam" id="PF07730"/>
    </source>
</evidence>
<evidence type="ECO:0000256" key="3">
    <source>
        <dbReference type="ARBA" id="ARBA00022553"/>
    </source>
</evidence>
<evidence type="ECO:0000313" key="13">
    <source>
        <dbReference type="Proteomes" id="UP000243542"/>
    </source>
</evidence>
<keyword evidence="7" id="KW-0067">ATP-binding</keyword>
<accession>A0A2A9FBT6</accession>
<name>A0A2A9FBT6_9PSEU</name>
<keyword evidence="5" id="KW-0547">Nucleotide-binding</keyword>
<feature type="domain" description="Signal transduction histidine kinase subgroup 3 dimerisation and phosphoacceptor" evidence="11">
    <location>
        <begin position="35"/>
        <end position="101"/>
    </location>
</feature>
<dbReference type="AlphaFoldDB" id="A0A2A9FBT6"/>
<dbReference type="EMBL" id="PDJK01000002">
    <property type="protein sequence ID" value="PFG48887.1"/>
    <property type="molecule type" value="Genomic_DNA"/>
</dbReference>
<reference evidence="12 13" key="1">
    <citation type="submission" date="2017-10" db="EMBL/GenBank/DDBJ databases">
        <title>Sequencing the genomes of 1000 actinobacteria strains.</title>
        <authorList>
            <person name="Klenk H.-P."/>
        </authorList>
    </citation>
    <scope>NUCLEOTIDE SEQUENCE [LARGE SCALE GENOMIC DNA]</scope>
    <source>
        <strain evidence="12 13">DSM 46092</strain>
    </source>
</reference>
<dbReference type="InterPro" id="IPR003594">
    <property type="entry name" value="HATPase_dom"/>
</dbReference>
<dbReference type="SUPFAM" id="SSF55874">
    <property type="entry name" value="ATPase domain of HSP90 chaperone/DNA topoisomerase II/histidine kinase"/>
    <property type="match status" value="1"/>
</dbReference>
<evidence type="ECO:0000259" key="10">
    <source>
        <dbReference type="Pfam" id="PF02518"/>
    </source>
</evidence>
<evidence type="ECO:0000256" key="5">
    <source>
        <dbReference type="ARBA" id="ARBA00022741"/>
    </source>
</evidence>
<dbReference type="Gene3D" id="1.20.5.1930">
    <property type="match status" value="1"/>
</dbReference>
<evidence type="ECO:0000256" key="6">
    <source>
        <dbReference type="ARBA" id="ARBA00022777"/>
    </source>
</evidence>
<gene>
    <name evidence="12" type="ORF">ATK36_4005</name>
</gene>
<protein>
    <recommendedName>
        <fullName evidence="2">histidine kinase</fullName>
        <ecNumber evidence="2">2.7.13.3</ecNumber>
    </recommendedName>
</protein>
<evidence type="ECO:0000256" key="7">
    <source>
        <dbReference type="ARBA" id="ARBA00022840"/>
    </source>
</evidence>
<evidence type="ECO:0000256" key="1">
    <source>
        <dbReference type="ARBA" id="ARBA00000085"/>
    </source>
</evidence>
<proteinExistence type="predicted"/>
<dbReference type="PANTHER" id="PTHR24421">
    <property type="entry name" value="NITRATE/NITRITE SENSOR PROTEIN NARX-RELATED"/>
    <property type="match status" value="1"/>
</dbReference>
<dbReference type="Pfam" id="PF07730">
    <property type="entry name" value="HisKA_3"/>
    <property type="match status" value="1"/>
</dbReference>
<keyword evidence="4" id="KW-0808">Transferase</keyword>
<dbReference type="InterPro" id="IPR050482">
    <property type="entry name" value="Sensor_HK_TwoCompSys"/>
</dbReference>
<dbReference type="GO" id="GO:0046983">
    <property type="term" value="F:protein dimerization activity"/>
    <property type="evidence" value="ECO:0007669"/>
    <property type="project" value="InterPro"/>
</dbReference>
<dbReference type="GO" id="GO:0000155">
    <property type="term" value="F:phosphorelay sensor kinase activity"/>
    <property type="evidence" value="ECO:0007669"/>
    <property type="project" value="InterPro"/>
</dbReference>
<evidence type="ECO:0000256" key="4">
    <source>
        <dbReference type="ARBA" id="ARBA00022679"/>
    </source>
</evidence>
<dbReference type="PANTHER" id="PTHR24421:SF10">
    <property type="entry name" value="NITRATE_NITRITE SENSOR PROTEIN NARQ"/>
    <property type="match status" value="1"/>
</dbReference>
<dbReference type="GO" id="GO:0005524">
    <property type="term" value="F:ATP binding"/>
    <property type="evidence" value="ECO:0007669"/>
    <property type="project" value="UniProtKB-KW"/>
</dbReference>
<keyword evidence="6 12" id="KW-0418">Kinase</keyword>
<keyword evidence="9" id="KW-0175">Coiled coil</keyword>
<comment type="caution">
    <text evidence="12">The sequence shown here is derived from an EMBL/GenBank/DDBJ whole genome shotgun (WGS) entry which is preliminary data.</text>
</comment>
<evidence type="ECO:0000313" key="12">
    <source>
        <dbReference type="EMBL" id="PFG48887.1"/>
    </source>
</evidence>
<keyword evidence="8" id="KW-0902">Two-component regulatory system</keyword>
<keyword evidence="13" id="KW-1185">Reference proteome</keyword>
<dbReference type="GO" id="GO:0016020">
    <property type="term" value="C:membrane"/>
    <property type="evidence" value="ECO:0007669"/>
    <property type="project" value="InterPro"/>
</dbReference>
<dbReference type="CDD" id="cd16917">
    <property type="entry name" value="HATPase_UhpB-NarQ-NarX-like"/>
    <property type="match status" value="1"/>
</dbReference>
<dbReference type="InterPro" id="IPR036890">
    <property type="entry name" value="HATPase_C_sf"/>
</dbReference>
<evidence type="ECO:0000256" key="2">
    <source>
        <dbReference type="ARBA" id="ARBA00012438"/>
    </source>
</evidence>
<evidence type="ECO:0000256" key="8">
    <source>
        <dbReference type="ARBA" id="ARBA00023012"/>
    </source>
</evidence>
<keyword evidence="3" id="KW-0597">Phosphoprotein</keyword>
<dbReference type="Gene3D" id="3.30.565.10">
    <property type="entry name" value="Histidine kinase-like ATPase, C-terminal domain"/>
    <property type="match status" value="1"/>
</dbReference>
<feature type="domain" description="Histidine kinase/HSP90-like ATPase" evidence="10">
    <location>
        <begin position="136"/>
        <end position="224"/>
    </location>
</feature>
<feature type="coiled-coil region" evidence="9">
    <location>
        <begin position="10"/>
        <end position="37"/>
    </location>
</feature>
<dbReference type="InterPro" id="IPR011712">
    <property type="entry name" value="Sig_transdc_His_kin_sub3_dim/P"/>
</dbReference>